<accession>A0A8S4QTB9</accession>
<comment type="caution">
    <text evidence="1">The sequence shown here is derived from an EMBL/GenBank/DDBJ whole genome shotgun (WGS) entry which is preliminary data.</text>
</comment>
<gene>
    <name evidence="1" type="primary">jg14796</name>
    <name evidence="1" type="ORF">PAEG_LOCUS6355</name>
</gene>
<dbReference type="Proteomes" id="UP000838756">
    <property type="component" value="Unassembled WGS sequence"/>
</dbReference>
<name>A0A8S4QTB9_9NEOP</name>
<evidence type="ECO:0000313" key="2">
    <source>
        <dbReference type="Proteomes" id="UP000838756"/>
    </source>
</evidence>
<dbReference type="AlphaFoldDB" id="A0A8S4QTB9"/>
<reference evidence="1" key="1">
    <citation type="submission" date="2022-03" db="EMBL/GenBank/DDBJ databases">
        <authorList>
            <person name="Lindestad O."/>
        </authorList>
    </citation>
    <scope>NUCLEOTIDE SEQUENCE</scope>
</reference>
<proteinExistence type="predicted"/>
<sequence>MDKKAKKIRFEEYNPDSSNWDSYIDRLKFCFEANGVIVDNVKRANFFTVCGSRVYDTLLALITPRKATEVTFAEIETLLGKHYSPKPNEISMSFKFYKRDQKRSESVSDFIADVRKLSSKCNFTDLERMLRDKLVCTHTHPVFLRANNIRHVTTAPYPLLMG</sequence>
<keyword evidence="2" id="KW-1185">Reference proteome</keyword>
<dbReference type="OrthoDB" id="5978043at2759"/>
<dbReference type="PANTHER" id="PTHR33198:SF19">
    <property type="entry name" value="CCHC-TYPE DOMAIN-CONTAINING PROTEIN"/>
    <property type="match status" value="1"/>
</dbReference>
<protein>
    <submittedName>
        <fullName evidence="1">Jg14796 protein</fullName>
    </submittedName>
</protein>
<organism evidence="1 2">
    <name type="scientific">Pararge aegeria aegeria</name>
    <dbReference type="NCBI Taxonomy" id="348720"/>
    <lineage>
        <taxon>Eukaryota</taxon>
        <taxon>Metazoa</taxon>
        <taxon>Ecdysozoa</taxon>
        <taxon>Arthropoda</taxon>
        <taxon>Hexapoda</taxon>
        <taxon>Insecta</taxon>
        <taxon>Pterygota</taxon>
        <taxon>Neoptera</taxon>
        <taxon>Endopterygota</taxon>
        <taxon>Lepidoptera</taxon>
        <taxon>Glossata</taxon>
        <taxon>Ditrysia</taxon>
        <taxon>Papilionoidea</taxon>
        <taxon>Nymphalidae</taxon>
        <taxon>Satyrinae</taxon>
        <taxon>Satyrini</taxon>
        <taxon>Parargina</taxon>
        <taxon>Pararge</taxon>
    </lineage>
</organism>
<evidence type="ECO:0000313" key="1">
    <source>
        <dbReference type="EMBL" id="CAH2218531.1"/>
    </source>
</evidence>
<dbReference type="PANTHER" id="PTHR33198">
    <property type="entry name" value="ANK_REP_REGION DOMAIN-CONTAINING PROTEIN-RELATED"/>
    <property type="match status" value="1"/>
</dbReference>
<dbReference type="EMBL" id="CAKXAJ010019776">
    <property type="protein sequence ID" value="CAH2218531.1"/>
    <property type="molecule type" value="Genomic_DNA"/>
</dbReference>